<evidence type="ECO:0000313" key="3">
    <source>
        <dbReference type="Proteomes" id="UP000013827"/>
    </source>
</evidence>
<sequence>MRSGRQLGGLPSRAAAGSVRTTRDGFLSYLRSKGAWLGDVERHPVCLGVPLGVTGSSGRTVAVDLGLKSPAAMPLRELAACSPYVERALIKHALAPGPAELPDFDALLRESPPVPVAVVCKEDMQSLPIASPAQRGDGAHNRSYRDSDEFAALVVDAVPDADTKLTAMREWRKEQRKQFQAETRGDSRRLTEIGGRGT</sequence>
<name>A0A0D3JM50_EMIH1</name>
<dbReference type="KEGG" id="ehx:EMIHUDRAFT_206592"/>
<dbReference type="AlphaFoldDB" id="A0A0D3JM50"/>
<protein>
    <submittedName>
        <fullName evidence="2">Uncharacterized protein</fullName>
    </submittedName>
</protein>
<keyword evidence="3" id="KW-1185">Reference proteome</keyword>
<dbReference type="RefSeq" id="XP_005777014.1">
    <property type="nucleotide sequence ID" value="XM_005776957.1"/>
</dbReference>
<evidence type="ECO:0000313" key="2">
    <source>
        <dbReference type="EnsemblProtists" id="EOD24585"/>
    </source>
</evidence>
<accession>A0A0D3JM50</accession>
<proteinExistence type="predicted"/>
<dbReference type="HOGENOM" id="CLU_1380344_0_0_1"/>
<dbReference type="PaxDb" id="2903-EOD24585"/>
<reference evidence="2" key="2">
    <citation type="submission" date="2024-10" db="UniProtKB">
        <authorList>
            <consortium name="EnsemblProtists"/>
        </authorList>
    </citation>
    <scope>IDENTIFICATION</scope>
</reference>
<reference evidence="3" key="1">
    <citation type="journal article" date="2013" name="Nature">
        <title>Pan genome of the phytoplankton Emiliania underpins its global distribution.</title>
        <authorList>
            <person name="Read B.A."/>
            <person name="Kegel J."/>
            <person name="Klute M.J."/>
            <person name="Kuo A."/>
            <person name="Lefebvre S.C."/>
            <person name="Maumus F."/>
            <person name="Mayer C."/>
            <person name="Miller J."/>
            <person name="Monier A."/>
            <person name="Salamov A."/>
            <person name="Young J."/>
            <person name="Aguilar M."/>
            <person name="Claverie J.M."/>
            <person name="Frickenhaus S."/>
            <person name="Gonzalez K."/>
            <person name="Herman E.K."/>
            <person name="Lin Y.C."/>
            <person name="Napier J."/>
            <person name="Ogata H."/>
            <person name="Sarno A.F."/>
            <person name="Shmutz J."/>
            <person name="Schroeder D."/>
            <person name="de Vargas C."/>
            <person name="Verret F."/>
            <person name="von Dassow P."/>
            <person name="Valentin K."/>
            <person name="Van de Peer Y."/>
            <person name="Wheeler G."/>
            <person name="Dacks J.B."/>
            <person name="Delwiche C.F."/>
            <person name="Dyhrman S.T."/>
            <person name="Glockner G."/>
            <person name="John U."/>
            <person name="Richards T."/>
            <person name="Worden A.Z."/>
            <person name="Zhang X."/>
            <person name="Grigoriev I.V."/>
            <person name="Allen A.E."/>
            <person name="Bidle K."/>
            <person name="Borodovsky M."/>
            <person name="Bowler C."/>
            <person name="Brownlee C."/>
            <person name="Cock J.M."/>
            <person name="Elias M."/>
            <person name="Gladyshev V.N."/>
            <person name="Groth M."/>
            <person name="Guda C."/>
            <person name="Hadaegh A."/>
            <person name="Iglesias-Rodriguez M.D."/>
            <person name="Jenkins J."/>
            <person name="Jones B.M."/>
            <person name="Lawson T."/>
            <person name="Leese F."/>
            <person name="Lindquist E."/>
            <person name="Lobanov A."/>
            <person name="Lomsadze A."/>
            <person name="Malik S.B."/>
            <person name="Marsh M.E."/>
            <person name="Mackinder L."/>
            <person name="Mock T."/>
            <person name="Mueller-Roeber B."/>
            <person name="Pagarete A."/>
            <person name="Parker M."/>
            <person name="Probert I."/>
            <person name="Quesneville H."/>
            <person name="Raines C."/>
            <person name="Rensing S.A."/>
            <person name="Riano-Pachon D.M."/>
            <person name="Richier S."/>
            <person name="Rokitta S."/>
            <person name="Shiraiwa Y."/>
            <person name="Soanes D.M."/>
            <person name="van der Giezen M."/>
            <person name="Wahlund T.M."/>
            <person name="Williams B."/>
            <person name="Wilson W."/>
            <person name="Wolfe G."/>
            <person name="Wurch L.L."/>
        </authorList>
    </citation>
    <scope>NUCLEOTIDE SEQUENCE</scope>
</reference>
<dbReference type="EnsemblProtists" id="EOD24585">
    <property type="protein sequence ID" value="EOD24585"/>
    <property type="gene ID" value="EMIHUDRAFT_206592"/>
</dbReference>
<organism evidence="2 3">
    <name type="scientific">Emiliania huxleyi (strain CCMP1516)</name>
    <dbReference type="NCBI Taxonomy" id="280463"/>
    <lineage>
        <taxon>Eukaryota</taxon>
        <taxon>Haptista</taxon>
        <taxon>Haptophyta</taxon>
        <taxon>Prymnesiophyceae</taxon>
        <taxon>Isochrysidales</taxon>
        <taxon>Noelaerhabdaceae</taxon>
        <taxon>Emiliania</taxon>
    </lineage>
</organism>
<feature type="compositionally biased region" description="Basic and acidic residues" evidence="1">
    <location>
        <begin position="173"/>
        <end position="191"/>
    </location>
</feature>
<evidence type="ECO:0000256" key="1">
    <source>
        <dbReference type="SAM" id="MobiDB-lite"/>
    </source>
</evidence>
<dbReference type="Proteomes" id="UP000013827">
    <property type="component" value="Unassembled WGS sequence"/>
</dbReference>
<dbReference type="GeneID" id="17270132"/>
<feature type="region of interest" description="Disordered" evidence="1">
    <location>
        <begin position="173"/>
        <end position="198"/>
    </location>
</feature>